<dbReference type="Proteomes" id="UP001291912">
    <property type="component" value="Unassembled WGS sequence"/>
</dbReference>
<dbReference type="PANTHER" id="PTHR43685:SF2">
    <property type="entry name" value="GLYCOSYLTRANSFERASE 2-LIKE DOMAIN-CONTAINING PROTEIN"/>
    <property type="match status" value="1"/>
</dbReference>
<dbReference type="Gene3D" id="3.90.550.10">
    <property type="entry name" value="Spore Coat Polysaccharide Biosynthesis Protein SpsA, Chain A"/>
    <property type="match status" value="1"/>
</dbReference>
<comment type="caution">
    <text evidence="2">The sequence shown here is derived from an EMBL/GenBank/DDBJ whole genome shotgun (WGS) entry which is preliminary data.</text>
</comment>
<dbReference type="InterPro" id="IPR050834">
    <property type="entry name" value="Glycosyltransf_2"/>
</dbReference>
<keyword evidence="3" id="KW-1185">Reference proteome</keyword>
<gene>
    <name evidence="2" type="ORF">R2Q92_06830</name>
</gene>
<name>A0ABU5N680_9MICO</name>
<proteinExistence type="predicted"/>
<accession>A0ABU5N680</accession>
<evidence type="ECO:0000313" key="2">
    <source>
        <dbReference type="EMBL" id="MDZ8161550.1"/>
    </source>
</evidence>
<keyword evidence="2" id="KW-0808">Transferase</keyword>
<dbReference type="EC" id="2.4.-.-" evidence="2"/>
<dbReference type="CDD" id="cd00761">
    <property type="entry name" value="Glyco_tranf_GTA_type"/>
    <property type="match status" value="1"/>
</dbReference>
<dbReference type="RefSeq" id="WP_194425049.1">
    <property type="nucleotide sequence ID" value="NZ_BAAAPT010000001.1"/>
</dbReference>
<dbReference type="EMBL" id="JAWJYN010000001">
    <property type="protein sequence ID" value="MDZ8161550.1"/>
    <property type="molecule type" value="Genomic_DNA"/>
</dbReference>
<keyword evidence="2" id="KW-0328">Glycosyltransferase</keyword>
<sequence length="300" mass="34234">MSPRVSIITRTKDRPLLLARALSSICSQTFTDFEVIIVNDGGDPDVVSSCVQALAEPQRARIRRIDHERPHGRWPAANAGVHAARGEFLVLHDDDDSWDPRFLETCVQYLEENPERAGVVARTVIVREHLVNGEYEAFATEPFVPESVAPLLMDQMRFNHFVPIAFLYRSSLHDELGPYDERHPVVADWQFNTQVLLQGPLEYVSPRPLAFWHQRPSVAGVDGNSVIADGNSHALSDALLRDEAFRSTVTSDGTGLVLYMERRFTEFERSMVARMEARHLVYRAVKPLVLRIRRLRRRNR</sequence>
<dbReference type="Pfam" id="PF00535">
    <property type="entry name" value="Glycos_transf_2"/>
    <property type="match status" value="1"/>
</dbReference>
<evidence type="ECO:0000259" key="1">
    <source>
        <dbReference type="Pfam" id="PF00535"/>
    </source>
</evidence>
<reference evidence="2 3" key="1">
    <citation type="submission" date="2023-10" db="EMBL/GenBank/DDBJ databases">
        <title>Microbacterium xanthum sp. nov., isolated from seaweed.</title>
        <authorList>
            <person name="Lee S.D."/>
        </authorList>
    </citation>
    <scope>NUCLEOTIDE SEQUENCE [LARGE SCALE GENOMIC DNA]</scope>
    <source>
        <strain evidence="2 3">KCTC 19124</strain>
    </source>
</reference>
<evidence type="ECO:0000313" key="3">
    <source>
        <dbReference type="Proteomes" id="UP001291912"/>
    </source>
</evidence>
<dbReference type="InterPro" id="IPR029044">
    <property type="entry name" value="Nucleotide-diphossugar_trans"/>
</dbReference>
<dbReference type="SUPFAM" id="SSF53448">
    <property type="entry name" value="Nucleotide-diphospho-sugar transferases"/>
    <property type="match status" value="1"/>
</dbReference>
<dbReference type="InterPro" id="IPR001173">
    <property type="entry name" value="Glyco_trans_2-like"/>
</dbReference>
<feature type="domain" description="Glycosyltransferase 2-like" evidence="1">
    <location>
        <begin position="6"/>
        <end position="173"/>
    </location>
</feature>
<organism evidence="2 3">
    <name type="scientific">Microbacterium aquimaris</name>
    <dbReference type="NCBI Taxonomy" id="459816"/>
    <lineage>
        <taxon>Bacteria</taxon>
        <taxon>Bacillati</taxon>
        <taxon>Actinomycetota</taxon>
        <taxon>Actinomycetes</taxon>
        <taxon>Micrococcales</taxon>
        <taxon>Microbacteriaceae</taxon>
        <taxon>Microbacterium</taxon>
    </lineage>
</organism>
<dbReference type="PANTHER" id="PTHR43685">
    <property type="entry name" value="GLYCOSYLTRANSFERASE"/>
    <property type="match status" value="1"/>
</dbReference>
<protein>
    <submittedName>
        <fullName evidence="2">Glycosyltransferase family A protein</fullName>
        <ecNumber evidence="2">2.4.-.-</ecNumber>
    </submittedName>
</protein>
<dbReference type="GO" id="GO:0016757">
    <property type="term" value="F:glycosyltransferase activity"/>
    <property type="evidence" value="ECO:0007669"/>
    <property type="project" value="UniProtKB-KW"/>
</dbReference>